<evidence type="ECO:0000259" key="4">
    <source>
        <dbReference type="SMART" id="SM00470"/>
    </source>
</evidence>
<comment type="similarity">
    <text evidence="1">Belongs to the ParB family.</text>
</comment>
<dbReference type="NCBIfam" id="TIGR00180">
    <property type="entry name" value="parB_part"/>
    <property type="match status" value="1"/>
</dbReference>
<dbReference type="GO" id="GO:0045881">
    <property type="term" value="P:positive regulation of sporulation resulting in formation of a cellular spore"/>
    <property type="evidence" value="ECO:0007669"/>
    <property type="project" value="TreeGrafter"/>
</dbReference>
<dbReference type="InterPro" id="IPR057240">
    <property type="entry name" value="ParB_dimer_C"/>
</dbReference>
<keyword evidence="3" id="KW-0238">DNA-binding</keyword>
<evidence type="ECO:0000313" key="5">
    <source>
        <dbReference type="EMBL" id="SVA07145.1"/>
    </source>
</evidence>
<dbReference type="SUPFAM" id="SSF109709">
    <property type="entry name" value="KorB DNA-binding domain-like"/>
    <property type="match status" value="1"/>
</dbReference>
<dbReference type="FunFam" id="1.10.10.2830:FF:000001">
    <property type="entry name" value="Chromosome partitioning protein ParB"/>
    <property type="match status" value="1"/>
</dbReference>
<dbReference type="InterPro" id="IPR041468">
    <property type="entry name" value="HTH_ParB/Spo0J"/>
</dbReference>
<keyword evidence="2" id="KW-0159">Chromosome partition</keyword>
<dbReference type="GO" id="GO:0003677">
    <property type="term" value="F:DNA binding"/>
    <property type="evidence" value="ECO:0007669"/>
    <property type="project" value="UniProtKB-KW"/>
</dbReference>
<dbReference type="InterPro" id="IPR050336">
    <property type="entry name" value="Chromosome_partition/occlusion"/>
</dbReference>
<dbReference type="Gene3D" id="3.90.1530.30">
    <property type="match status" value="1"/>
</dbReference>
<dbReference type="Pfam" id="PF17762">
    <property type="entry name" value="HTH_ParB"/>
    <property type="match status" value="1"/>
</dbReference>
<reference evidence="5" key="1">
    <citation type="submission" date="2018-05" db="EMBL/GenBank/DDBJ databases">
        <authorList>
            <person name="Lanie J.A."/>
            <person name="Ng W.-L."/>
            <person name="Kazmierczak K.M."/>
            <person name="Andrzejewski T.M."/>
            <person name="Davidsen T.M."/>
            <person name="Wayne K.J."/>
            <person name="Tettelin H."/>
            <person name="Glass J.I."/>
            <person name="Rusch D."/>
            <person name="Podicherti R."/>
            <person name="Tsui H.-C.T."/>
            <person name="Winkler M.E."/>
        </authorList>
    </citation>
    <scope>NUCLEOTIDE SEQUENCE</scope>
</reference>
<dbReference type="AlphaFoldDB" id="A0A381SSW7"/>
<dbReference type="PANTHER" id="PTHR33375:SF1">
    <property type="entry name" value="CHROMOSOME-PARTITIONING PROTEIN PARB-RELATED"/>
    <property type="match status" value="1"/>
</dbReference>
<proteinExistence type="inferred from homology"/>
<gene>
    <name evidence="5" type="ORF">METZ01_LOCUS59999</name>
</gene>
<dbReference type="GO" id="GO:0005694">
    <property type="term" value="C:chromosome"/>
    <property type="evidence" value="ECO:0007669"/>
    <property type="project" value="TreeGrafter"/>
</dbReference>
<organism evidence="5">
    <name type="scientific">marine metagenome</name>
    <dbReference type="NCBI Taxonomy" id="408172"/>
    <lineage>
        <taxon>unclassified sequences</taxon>
        <taxon>metagenomes</taxon>
        <taxon>ecological metagenomes</taxon>
    </lineage>
</organism>
<evidence type="ECO:0000256" key="2">
    <source>
        <dbReference type="ARBA" id="ARBA00022829"/>
    </source>
</evidence>
<protein>
    <recommendedName>
        <fullName evidence="4">ParB-like N-terminal domain-containing protein</fullName>
    </recommendedName>
</protein>
<evidence type="ECO:0000256" key="1">
    <source>
        <dbReference type="ARBA" id="ARBA00006295"/>
    </source>
</evidence>
<feature type="domain" description="ParB-like N-terminal" evidence="4">
    <location>
        <begin position="23"/>
        <end position="114"/>
    </location>
</feature>
<evidence type="ECO:0000256" key="3">
    <source>
        <dbReference type="ARBA" id="ARBA00023125"/>
    </source>
</evidence>
<name>A0A381SSW7_9ZZZZ</name>
<dbReference type="GO" id="GO:0007059">
    <property type="term" value="P:chromosome segregation"/>
    <property type="evidence" value="ECO:0007669"/>
    <property type="project" value="UniProtKB-KW"/>
</dbReference>
<dbReference type="InterPro" id="IPR003115">
    <property type="entry name" value="ParB_N"/>
</dbReference>
<dbReference type="CDD" id="cd16393">
    <property type="entry name" value="SPO0J_N"/>
    <property type="match status" value="1"/>
</dbReference>
<dbReference type="EMBL" id="UINC01003530">
    <property type="protein sequence ID" value="SVA07145.1"/>
    <property type="molecule type" value="Genomic_DNA"/>
</dbReference>
<dbReference type="Gene3D" id="1.10.10.2830">
    <property type="match status" value="1"/>
</dbReference>
<dbReference type="SMART" id="SM00470">
    <property type="entry name" value="ParB"/>
    <property type="match status" value="1"/>
</dbReference>
<dbReference type="PANTHER" id="PTHR33375">
    <property type="entry name" value="CHROMOSOME-PARTITIONING PROTEIN PARB-RELATED"/>
    <property type="match status" value="1"/>
</dbReference>
<sequence length="282" mass="31134">MGRGLEALIHGPEGSDLGHAGVTDILIENIVANPLQPRKDGLDEKSLEELIASIKQKGVITPITVQQDKDNFIVIAGERRLRASRLAGLKRIPGYVVTISDESEMMEIALIENIQRENLNPIDEAEGYAILQSKFNRSQSDIASAVGKKRVTISNALRLLKLPSDIKNSLRDRKISAGHGRAILGMKTTAGMMKLYKMIIEKDLSVRAAEAFAKGKSTKKSKPTRSKSLGTNHQIRSVENELISVLGTKVRLHYSKKGGKIEIQFFSDDDLDRVLDLLRSIE</sequence>
<dbReference type="InterPro" id="IPR036086">
    <property type="entry name" value="ParB/Sulfiredoxin_sf"/>
</dbReference>
<dbReference type="SUPFAM" id="SSF110849">
    <property type="entry name" value="ParB/Sulfiredoxin"/>
    <property type="match status" value="1"/>
</dbReference>
<dbReference type="Pfam" id="PF02195">
    <property type="entry name" value="ParB_N"/>
    <property type="match status" value="1"/>
</dbReference>
<dbReference type="InterPro" id="IPR004437">
    <property type="entry name" value="ParB/RepB/Spo0J"/>
</dbReference>
<dbReference type="Pfam" id="PF23552">
    <property type="entry name" value="ParB_C"/>
    <property type="match status" value="1"/>
</dbReference>
<accession>A0A381SSW7</accession>